<dbReference type="PANTHER" id="PTHR46388:SF2">
    <property type="entry name" value="NHL REPEAT-CONTAINING PROTEIN 2"/>
    <property type="match status" value="1"/>
</dbReference>
<evidence type="ECO:0008006" key="3">
    <source>
        <dbReference type="Google" id="ProtNLM"/>
    </source>
</evidence>
<comment type="caution">
    <text evidence="1">The sequence shown here is derived from an EMBL/GenBank/DDBJ whole genome shotgun (WGS) entry which is preliminary data.</text>
</comment>
<organism evidence="1 2">
    <name type="scientific">Bugula neritina</name>
    <name type="common">Brown bryozoan</name>
    <name type="synonym">Sertularia neritina</name>
    <dbReference type="NCBI Taxonomy" id="10212"/>
    <lineage>
        <taxon>Eukaryota</taxon>
        <taxon>Metazoa</taxon>
        <taxon>Spiralia</taxon>
        <taxon>Lophotrochozoa</taxon>
        <taxon>Bryozoa</taxon>
        <taxon>Gymnolaemata</taxon>
        <taxon>Cheilostomatida</taxon>
        <taxon>Flustrina</taxon>
        <taxon>Buguloidea</taxon>
        <taxon>Bugulidae</taxon>
        <taxon>Bugula</taxon>
    </lineage>
</organism>
<dbReference type="InterPro" id="IPR011042">
    <property type="entry name" value="6-blade_b-propeller_TolB-like"/>
</dbReference>
<dbReference type="AlphaFoldDB" id="A0A7J7JBM6"/>
<dbReference type="SUPFAM" id="SSF63825">
    <property type="entry name" value="YWTD domain"/>
    <property type="match status" value="1"/>
</dbReference>
<dbReference type="EMBL" id="VXIV02002708">
    <property type="protein sequence ID" value="KAF6023475.1"/>
    <property type="molecule type" value="Genomic_DNA"/>
</dbReference>
<sequence length="139" mass="15393">MAACLIGTNNHLKLSTLEELKTLHSLLVTGFAQVNTTHAFIVDNQKHCIRVINRENNQLRDFAGTCGTSGYAEGRPGEGRFHKPWGIIADVRDPDRLLVADKSNHAIRSVNLISGEVGTVRITDFTFLKVCNGKAQYSW</sequence>
<evidence type="ECO:0000313" key="1">
    <source>
        <dbReference type="EMBL" id="KAF6023475.1"/>
    </source>
</evidence>
<dbReference type="Proteomes" id="UP000593567">
    <property type="component" value="Unassembled WGS sequence"/>
</dbReference>
<gene>
    <name evidence="1" type="ORF">EB796_018207</name>
</gene>
<keyword evidence="2" id="KW-1185">Reference proteome</keyword>
<proteinExistence type="predicted"/>
<dbReference type="Gene3D" id="2.120.10.30">
    <property type="entry name" value="TolB, C-terminal domain"/>
    <property type="match status" value="1"/>
</dbReference>
<evidence type="ECO:0000313" key="2">
    <source>
        <dbReference type="Proteomes" id="UP000593567"/>
    </source>
</evidence>
<reference evidence="1" key="1">
    <citation type="submission" date="2020-06" db="EMBL/GenBank/DDBJ databases">
        <title>Draft genome of Bugula neritina, a colonial animal packing powerful symbionts and potential medicines.</title>
        <authorList>
            <person name="Rayko M."/>
        </authorList>
    </citation>
    <scope>NUCLEOTIDE SEQUENCE [LARGE SCALE GENOMIC DNA]</scope>
    <source>
        <strain evidence="1">Kwan_BN1</strain>
    </source>
</reference>
<dbReference type="PANTHER" id="PTHR46388">
    <property type="entry name" value="NHL REPEAT-CONTAINING PROTEIN 2"/>
    <property type="match status" value="1"/>
</dbReference>
<dbReference type="OrthoDB" id="109250at2759"/>
<name>A0A7J7JBM6_BUGNE</name>
<accession>A0A7J7JBM6</accession>
<protein>
    <recommendedName>
        <fullName evidence="3">TRIM71</fullName>
    </recommendedName>
</protein>